<dbReference type="PANTHER" id="PTHR38149">
    <property type="entry name" value="ATPASE"/>
    <property type="match status" value="1"/>
</dbReference>
<evidence type="ECO:0000313" key="4">
    <source>
        <dbReference type="EMBL" id="GJE89560.1"/>
    </source>
</evidence>
<dbReference type="Proteomes" id="UP000703269">
    <property type="component" value="Unassembled WGS sequence"/>
</dbReference>
<dbReference type="InterPro" id="IPR046834">
    <property type="entry name" value="ABC_ATPase_C"/>
</dbReference>
<evidence type="ECO:0000259" key="2">
    <source>
        <dbReference type="Pfam" id="PF09818"/>
    </source>
</evidence>
<feature type="domain" description="MRB1590-like C-terminal" evidence="3">
    <location>
        <begin position="231"/>
        <end position="354"/>
    </location>
</feature>
<dbReference type="AlphaFoldDB" id="A0A9P3LBU3"/>
<keyword evidence="5" id="KW-1185">Reference proteome</keyword>
<feature type="domain" description="ATPase of the ABC class C-terminal" evidence="2">
    <location>
        <begin position="1"/>
        <end position="200"/>
    </location>
</feature>
<dbReference type="Pfam" id="PF09818">
    <property type="entry name" value="ABC_ATPase"/>
    <property type="match status" value="1"/>
</dbReference>
<sequence length="368" mass="39806">MIAGGGFHGKSTLLDALAHGCYNHVPGNGREFVVTSEKIVSLQSEDGRSIRNVDISPFIGQLPGTDKVTTDSFRTEDASGSTSMAASVVEALELGADTLLFDEDTCATNFLIRDTRMQRLVKSDPIVPLIYNIRAMLRDTGVSSILVIGGCGDYCDVADLVLEMRDYLCYDITETARKIAAEIPSTVTQHEKASFPRVQPRHIHLPSLPEHAKLAVRRLGVVDVAHAAAHAQETLDLRALSQLVSASQTRAVASALKALAGIVQNHELLHALQREAGDSGDSAASADEARAEGTHGGRVKQWTTLRKATRVLSREIDERGLDCVMEDGRLDPFLAKPRAIDVGLAINRLRSASLRYVTAHEDAGERPQ</sequence>
<evidence type="ECO:0000259" key="3">
    <source>
        <dbReference type="Pfam" id="PF21117"/>
    </source>
</evidence>
<protein>
    <recommendedName>
        <fullName evidence="6">ATPase</fullName>
    </recommendedName>
</protein>
<evidence type="ECO:0008006" key="6">
    <source>
        <dbReference type="Google" id="ProtNLM"/>
    </source>
</evidence>
<evidence type="ECO:0000313" key="5">
    <source>
        <dbReference type="Proteomes" id="UP000703269"/>
    </source>
</evidence>
<dbReference type="InterPro" id="IPR019195">
    <property type="entry name" value="ABC_ATPase_put"/>
</dbReference>
<proteinExistence type="predicted"/>
<gene>
    <name evidence="4" type="ORF">PsYK624_056630</name>
</gene>
<dbReference type="OrthoDB" id="189459at2759"/>
<dbReference type="InterPro" id="IPR049069">
    <property type="entry name" value="MRB1590-like_C"/>
</dbReference>
<accession>A0A9P3LBU3</accession>
<dbReference type="PANTHER" id="PTHR38149:SF1">
    <property type="entry name" value="ATPASE"/>
    <property type="match status" value="1"/>
</dbReference>
<comment type="caution">
    <text evidence="4">The sequence shown here is derived from an EMBL/GenBank/DDBJ whole genome shotgun (WGS) entry which is preliminary data.</text>
</comment>
<evidence type="ECO:0000256" key="1">
    <source>
        <dbReference type="SAM" id="MobiDB-lite"/>
    </source>
</evidence>
<dbReference type="EMBL" id="BPQB01000013">
    <property type="protein sequence ID" value="GJE89560.1"/>
    <property type="molecule type" value="Genomic_DNA"/>
</dbReference>
<organism evidence="4 5">
    <name type="scientific">Phanerochaete sordida</name>
    <dbReference type="NCBI Taxonomy" id="48140"/>
    <lineage>
        <taxon>Eukaryota</taxon>
        <taxon>Fungi</taxon>
        <taxon>Dikarya</taxon>
        <taxon>Basidiomycota</taxon>
        <taxon>Agaricomycotina</taxon>
        <taxon>Agaricomycetes</taxon>
        <taxon>Polyporales</taxon>
        <taxon>Phanerochaetaceae</taxon>
        <taxon>Phanerochaete</taxon>
    </lineage>
</organism>
<feature type="region of interest" description="Disordered" evidence="1">
    <location>
        <begin position="276"/>
        <end position="300"/>
    </location>
</feature>
<dbReference type="Pfam" id="PF21117">
    <property type="entry name" value="MRB1590_C"/>
    <property type="match status" value="1"/>
</dbReference>
<reference evidence="4 5" key="1">
    <citation type="submission" date="2021-08" db="EMBL/GenBank/DDBJ databases">
        <title>Draft Genome Sequence of Phanerochaete sordida strain YK-624.</title>
        <authorList>
            <person name="Mori T."/>
            <person name="Dohra H."/>
            <person name="Suzuki T."/>
            <person name="Kawagishi H."/>
            <person name="Hirai H."/>
        </authorList>
    </citation>
    <scope>NUCLEOTIDE SEQUENCE [LARGE SCALE GENOMIC DNA]</scope>
    <source>
        <strain evidence="4 5">YK-624</strain>
    </source>
</reference>
<name>A0A9P3LBU3_9APHY</name>